<feature type="non-terminal residue" evidence="2">
    <location>
        <position position="77"/>
    </location>
</feature>
<sequence length="77" mass="8751">PFFFSYAAKRSSEKTRKVLNRALVYFFIAGCILYLAISLGSGDVLRIFTTLFAAKKEYWQAVGLVPLLTMGPFFYLL</sequence>
<protein>
    <submittedName>
        <fullName evidence="2">Uncharacterized protein</fullName>
    </submittedName>
</protein>
<dbReference type="AlphaFoldDB" id="A0A2G9YKQ8"/>
<keyword evidence="1" id="KW-0812">Transmembrane</keyword>
<evidence type="ECO:0000313" key="2">
    <source>
        <dbReference type="EMBL" id="PIP19303.1"/>
    </source>
</evidence>
<reference evidence="2 3" key="1">
    <citation type="submission" date="2017-09" db="EMBL/GenBank/DDBJ databases">
        <title>Depth-based differentiation of microbial function through sediment-hosted aquifers and enrichment of novel symbionts in the deep terrestrial subsurface.</title>
        <authorList>
            <person name="Probst A.J."/>
            <person name="Ladd B."/>
            <person name="Jarett J.K."/>
            <person name="Geller-Mcgrath D.E."/>
            <person name="Sieber C.M."/>
            <person name="Emerson J.B."/>
            <person name="Anantharaman K."/>
            <person name="Thomas B.C."/>
            <person name="Malmstrom R."/>
            <person name="Stieglmeier M."/>
            <person name="Klingl A."/>
            <person name="Woyke T."/>
            <person name="Ryan C.M."/>
            <person name="Banfield J.F."/>
        </authorList>
    </citation>
    <scope>NUCLEOTIDE SEQUENCE [LARGE SCALE GENOMIC DNA]</scope>
    <source>
        <strain evidence="2">CG23_combo_of_CG06-09_8_20_14_all_41_10</strain>
    </source>
</reference>
<keyword evidence="1" id="KW-1133">Transmembrane helix</keyword>
<organism evidence="2 3">
    <name type="scientific">Candidatus Sherwoodlollariibacterium unditelluris</name>
    <dbReference type="NCBI Taxonomy" id="1974757"/>
    <lineage>
        <taxon>Bacteria</taxon>
        <taxon>Pseudomonadati</taxon>
        <taxon>Candidatus Omnitrophota</taxon>
        <taxon>Candidatus Sherwoodlollariibacterium</taxon>
    </lineage>
</organism>
<comment type="caution">
    <text evidence="2">The sequence shown here is derived from an EMBL/GenBank/DDBJ whole genome shotgun (WGS) entry which is preliminary data.</text>
</comment>
<dbReference type="EMBL" id="PCRK01000088">
    <property type="protein sequence ID" value="PIP19303.1"/>
    <property type="molecule type" value="Genomic_DNA"/>
</dbReference>
<keyword evidence="1" id="KW-0472">Membrane</keyword>
<proteinExistence type="predicted"/>
<evidence type="ECO:0000256" key="1">
    <source>
        <dbReference type="SAM" id="Phobius"/>
    </source>
</evidence>
<feature type="transmembrane region" description="Helical" evidence="1">
    <location>
        <begin position="18"/>
        <end position="38"/>
    </location>
</feature>
<feature type="transmembrane region" description="Helical" evidence="1">
    <location>
        <begin position="58"/>
        <end position="76"/>
    </location>
</feature>
<accession>A0A2G9YKQ8</accession>
<feature type="non-terminal residue" evidence="2">
    <location>
        <position position="1"/>
    </location>
</feature>
<evidence type="ECO:0000313" key="3">
    <source>
        <dbReference type="Proteomes" id="UP000231292"/>
    </source>
</evidence>
<name>A0A2G9YKQ8_9BACT</name>
<gene>
    <name evidence="2" type="ORF">COX41_03610</name>
</gene>
<dbReference type="Proteomes" id="UP000231292">
    <property type="component" value="Unassembled WGS sequence"/>
</dbReference>